<dbReference type="Proteomes" id="UP000003835">
    <property type="component" value="Unassembled WGS sequence"/>
</dbReference>
<evidence type="ECO:0000313" key="1">
    <source>
        <dbReference type="EMBL" id="EDX76510.1"/>
    </source>
</evidence>
<sequence length="41" mass="4551">MATSTEPNWLIYQTQASAIAFQMLELPNRTVDGLPSYYGGD</sequence>
<name>B4VNB1_9CYAN</name>
<dbReference type="RefSeq" id="WP_006100238.1">
    <property type="nucleotide sequence ID" value="NZ_DS989846.1"/>
</dbReference>
<dbReference type="STRING" id="118168.MC7420_4766"/>
<reference evidence="1 2" key="1">
    <citation type="submission" date="2008-07" db="EMBL/GenBank/DDBJ databases">
        <authorList>
            <person name="Tandeau de Marsac N."/>
            <person name="Ferriera S."/>
            <person name="Johnson J."/>
            <person name="Kravitz S."/>
            <person name="Beeson K."/>
            <person name="Sutton G."/>
            <person name="Rogers Y.-H."/>
            <person name="Friedman R."/>
            <person name="Frazier M."/>
            <person name="Venter J.C."/>
        </authorList>
    </citation>
    <scope>NUCLEOTIDE SEQUENCE [LARGE SCALE GENOMIC DNA]</scope>
    <source>
        <strain evidence="1 2">PCC 7420</strain>
    </source>
</reference>
<dbReference type="EMBL" id="DS989846">
    <property type="protein sequence ID" value="EDX76510.1"/>
    <property type="molecule type" value="Genomic_DNA"/>
</dbReference>
<gene>
    <name evidence="1" type="ORF">MC7420_4766</name>
</gene>
<evidence type="ECO:0000313" key="2">
    <source>
        <dbReference type="Proteomes" id="UP000003835"/>
    </source>
</evidence>
<accession>B4VNB1</accession>
<protein>
    <submittedName>
        <fullName evidence="1">Uncharacterized protein</fullName>
    </submittedName>
</protein>
<dbReference type="AlphaFoldDB" id="B4VNB1"/>
<proteinExistence type="predicted"/>
<dbReference type="HOGENOM" id="CLU_3268518_0_0_3"/>
<keyword evidence="2" id="KW-1185">Reference proteome</keyword>
<organism evidence="1 2">
    <name type="scientific">Coleofasciculus chthonoplastes PCC 7420</name>
    <dbReference type="NCBI Taxonomy" id="118168"/>
    <lineage>
        <taxon>Bacteria</taxon>
        <taxon>Bacillati</taxon>
        <taxon>Cyanobacteriota</taxon>
        <taxon>Cyanophyceae</taxon>
        <taxon>Coleofasciculales</taxon>
        <taxon>Coleofasciculaceae</taxon>
        <taxon>Coleofasciculus</taxon>
    </lineage>
</organism>